<name>A0A1H0SX27_HALAD</name>
<dbReference type="AlphaFoldDB" id="A0A1H0SX27"/>
<organism evidence="1 2">
    <name type="scientific">Halobacillus aidingensis</name>
    <dbReference type="NCBI Taxonomy" id="240303"/>
    <lineage>
        <taxon>Bacteria</taxon>
        <taxon>Bacillati</taxon>
        <taxon>Bacillota</taxon>
        <taxon>Bacilli</taxon>
        <taxon>Bacillales</taxon>
        <taxon>Bacillaceae</taxon>
        <taxon>Halobacillus</taxon>
    </lineage>
</organism>
<reference evidence="2" key="1">
    <citation type="submission" date="2016-10" db="EMBL/GenBank/DDBJ databases">
        <authorList>
            <person name="Varghese N."/>
            <person name="Submissions S."/>
        </authorList>
    </citation>
    <scope>NUCLEOTIDE SEQUENCE [LARGE SCALE GENOMIC DNA]</scope>
    <source>
        <strain evidence="2">CGMCC 1.3703</strain>
    </source>
</reference>
<dbReference type="SUPFAM" id="SSF109854">
    <property type="entry name" value="DinB/YfiT-like putative metalloenzymes"/>
    <property type="match status" value="1"/>
</dbReference>
<evidence type="ECO:0000313" key="2">
    <source>
        <dbReference type="Proteomes" id="UP000198860"/>
    </source>
</evidence>
<accession>A0A1H0SX27</accession>
<dbReference type="Proteomes" id="UP000198860">
    <property type="component" value="Unassembled WGS sequence"/>
</dbReference>
<proteinExistence type="predicted"/>
<sequence length="177" mass="20728">MISYQVQSEKGFSEKIGELVCMLEHARAVTIQEVADLTQEELDECETDGNSIGMLLSHMAAIEFVHQVISFEERDLTSDEEEEWGAALELGSRARAKFHSLTVDDYLDLLETTRDMTLEYLKEKDDDWLFEERSWPNGVKYNPYYLWFHVMEDEISHRGQIRAMIRSKKQKIETLKK</sequence>
<dbReference type="RefSeq" id="WP_089654078.1">
    <property type="nucleotide sequence ID" value="NZ_FNIZ01000019.1"/>
</dbReference>
<dbReference type="InterPro" id="IPR034660">
    <property type="entry name" value="DinB/YfiT-like"/>
</dbReference>
<evidence type="ECO:0000313" key="1">
    <source>
        <dbReference type="EMBL" id="SDP46422.1"/>
    </source>
</evidence>
<dbReference type="STRING" id="240303.SAMN05421677_11965"/>
<keyword evidence="2" id="KW-1185">Reference proteome</keyword>
<dbReference type="InterPro" id="IPR007061">
    <property type="entry name" value="MST-like"/>
</dbReference>
<dbReference type="EMBL" id="FNIZ01000019">
    <property type="protein sequence ID" value="SDP46422.1"/>
    <property type="molecule type" value="Genomic_DNA"/>
</dbReference>
<dbReference type="Gene3D" id="1.20.120.450">
    <property type="entry name" value="dinb family like domain"/>
    <property type="match status" value="1"/>
</dbReference>
<dbReference type="Pfam" id="PF04978">
    <property type="entry name" value="MST"/>
    <property type="match status" value="1"/>
</dbReference>
<protein>
    <submittedName>
        <fullName evidence="1">Uncharacterized damage-inducible protein DinB (Forms a four-helix bundle)</fullName>
    </submittedName>
</protein>
<gene>
    <name evidence="1" type="ORF">SAMN05421677_11965</name>
</gene>
<dbReference type="OrthoDB" id="117483at2"/>